<dbReference type="EMBL" id="JADEWZ010000022">
    <property type="protein sequence ID" value="MBE9117210.1"/>
    <property type="molecule type" value="Genomic_DNA"/>
</dbReference>
<dbReference type="Gene3D" id="1.20.1440.60">
    <property type="entry name" value="23S rRNA-intervening sequence"/>
    <property type="match status" value="1"/>
</dbReference>
<dbReference type="NCBIfam" id="TIGR02436">
    <property type="entry name" value="four helix bundle protein"/>
    <property type="match status" value="1"/>
</dbReference>
<evidence type="ECO:0000313" key="2">
    <source>
        <dbReference type="Proteomes" id="UP000654482"/>
    </source>
</evidence>
<dbReference type="PANTHER" id="PTHR38471">
    <property type="entry name" value="FOUR HELIX BUNDLE PROTEIN"/>
    <property type="match status" value="1"/>
</dbReference>
<sequence length="128" mass="14590">MRSYQNLHIYQLASEVAKVIFELFKKFPVEEKDSLTAPIRHASHSVCANLAEAWEKRHDEATFIAQLNDCEAKAAGVQTWIDFAFNCNYLDRETSRELQAKYNQILSGLVSMANKPASWLMKPGNDSH</sequence>
<reference evidence="1" key="1">
    <citation type="submission" date="2020-10" db="EMBL/GenBank/DDBJ databases">
        <authorList>
            <person name="Castelo-Branco R."/>
            <person name="Eusebio N."/>
            <person name="Adriana R."/>
            <person name="Vieira A."/>
            <person name="Brugerolle De Fraissinette N."/>
            <person name="Rezende De Castro R."/>
            <person name="Schneider M.P."/>
            <person name="Vasconcelos V."/>
            <person name="Leao P.N."/>
        </authorList>
    </citation>
    <scope>NUCLEOTIDE SEQUENCE</scope>
    <source>
        <strain evidence="1">LEGE 07157</strain>
    </source>
</reference>
<proteinExistence type="predicted"/>
<dbReference type="Pfam" id="PF05635">
    <property type="entry name" value="23S_rRNA_IVP"/>
    <property type="match status" value="1"/>
</dbReference>
<dbReference type="Proteomes" id="UP000654482">
    <property type="component" value="Unassembled WGS sequence"/>
</dbReference>
<gene>
    <name evidence="1" type="ORF">IQ249_15020</name>
</gene>
<name>A0A8J7JC54_9CYAN</name>
<dbReference type="RefSeq" id="WP_194030301.1">
    <property type="nucleotide sequence ID" value="NZ_JADEWZ010000022.1"/>
</dbReference>
<dbReference type="AlphaFoldDB" id="A0A8J7JC54"/>
<evidence type="ECO:0000313" key="1">
    <source>
        <dbReference type="EMBL" id="MBE9117210.1"/>
    </source>
</evidence>
<dbReference type="SUPFAM" id="SSF158446">
    <property type="entry name" value="IVS-encoded protein-like"/>
    <property type="match status" value="1"/>
</dbReference>
<protein>
    <submittedName>
        <fullName evidence="1">Four helix bundle protein</fullName>
    </submittedName>
</protein>
<dbReference type="PANTHER" id="PTHR38471:SF2">
    <property type="entry name" value="FOUR HELIX BUNDLE PROTEIN"/>
    <property type="match status" value="1"/>
</dbReference>
<organism evidence="1 2">
    <name type="scientific">Lusitaniella coriacea LEGE 07157</name>
    <dbReference type="NCBI Taxonomy" id="945747"/>
    <lineage>
        <taxon>Bacteria</taxon>
        <taxon>Bacillati</taxon>
        <taxon>Cyanobacteriota</taxon>
        <taxon>Cyanophyceae</taxon>
        <taxon>Spirulinales</taxon>
        <taxon>Lusitaniellaceae</taxon>
        <taxon>Lusitaniella</taxon>
    </lineage>
</organism>
<comment type="caution">
    <text evidence="1">The sequence shown here is derived from an EMBL/GenBank/DDBJ whole genome shotgun (WGS) entry which is preliminary data.</text>
</comment>
<keyword evidence="2" id="KW-1185">Reference proteome</keyword>
<dbReference type="InterPro" id="IPR012657">
    <property type="entry name" value="23S_rRNA-intervening_sequence"/>
</dbReference>
<dbReference type="InterPro" id="IPR036583">
    <property type="entry name" value="23S_rRNA_IVS_sf"/>
</dbReference>
<accession>A0A8J7JC54</accession>